<reference evidence="5" key="1">
    <citation type="submission" date="2022-11" db="UniProtKB">
        <authorList>
            <consortium name="WormBaseParasite"/>
        </authorList>
    </citation>
    <scope>IDENTIFICATION</scope>
</reference>
<protein>
    <submittedName>
        <fullName evidence="5">Integrase catalytic domain-containing protein</fullName>
    </submittedName>
</protein>
<dbReference type="InterPro" id="IPR036397">
    <property type="entry name" value="RNaseH_sf"/>
</dbReference>
<feature type="compositionally biased region" description="Basic and acidic residues" evidence="1">
    <location>
        <begin position="625"/>
        <end position="643"/>
    </location>
</feature>
<dbReference type="PANTHER" id="PTHR47331">
    <property type="entry name" value="PHD-TYPE DOMAIN-CONTAINING PROTEIN"/>
    <property type="match status" value="1"/>
</dbReference>
<keyword evidence="4" id="KW-1185">Reference proteome</keyword>
<evidence type="ECO:0000256" key="1">
    <source>
        <dbReference type="SAM" id="MobiDB-lite"/>
    </source>
</evidence>
<dbReference type="InterPro" id="IPR040676">
    <property type="entry name" value="DUF5641"/>
</dbReference>
<feature type="compositionally biased region" description="Polar residues" evidence="1">
    <location>
        <begin position="593"/>
        <end position="606"/>
    </location>
</feature>
<feature type="region of interest" description="Disordered" evidence="1">
    <location>
        <begin position="760"/>
        <end position="785"/>
    </location>
</feature>
<dbReference type="Proteomes" id="UP000887574">
    <property type="component" value="Unplaced"/>
</dbReference>
<dbReference type="Pfam" id="PF17921">
    <property type="entry name" value="Integrase_H2C2"/>
    <property type="match status" value="1"/>
</dbReference>
<feature type="region of interest" description="Disordered" evidence="1">
    <location>
        <begin position="553"/>
        <end position="651"/>
    </location>
</feature>
<organism evidence="4 5">
    <name type="scientific">Ditylenchus dipsaci</name>
    <dbReference type="NCBI Taxonomy" id="166011"/>
    <lineage>
        <taxon>Eukaryota</taxon>
        <taxon>Metazoa</taxon>
        <taxon>Ecdysozoa</taxon>
        <taxon>Nematoda</taxon>
        <taxon>Chromadorea</taxon>
        <taxon>Rhabditida</taxon>
        <taxon>Tylenchina</taxon>
        <taxon>Tylenchomorpha</taxon>
        <taxon>Sphaerularioidea</taxon>
        <taxon>Anguinidae</taxon>
        <taxon>Anguininae</taxon>
        <taxon>Ditylenchus</taxon>
    </lineage>
</organism>
<dbReference type="PANTHER" id="PTHR47331:SF1">
    <property type="entry name" value="GAG-LIKE PROTEIN"/>
    <property type="match status" value="1"/>
</dbReference>
<dbReference type="Gene3D" id="1.10.340.70">
    <property type="match status" value="1"/>
</dbReference>
<evidence type="ECO:0000259" key="3">
    <source>
        <dbReference type="Pfam" id="PF18701"/>
    </source>
</evidence>
<evidence type="ECO:0000313" key="4">
    <source>
        <dbReference type="Proteomes" id="UP000887574"/>
    </source>
</evidence>
<dbReference type="WBParaSite" id="jg5373">
    <property type="protein sequence ID" value="jg5373"/>
    <property type="gene ID" value="jg5373"/>
</dbReference>
<dbReference type="SUPFAM" id="SSF53098">
    <property type="entry name" value="Ribonuclease H-like"/>
    <property type="match status" value="1"/>
</dbReference>
<dbReference type="InterPro" id="IPR012337">
    <property type="entry name" value="RNaseH-like_sf"/>
</dbReference>
<accession>A0A915EFM8</accession>
<proteinExistence type="predicted"/>
<dbReference type="InterPro" id="IPR041588">
    <property type="entry name" value="Integrase_H2C2"/>
</dbReference>
<evidence type="ECO:0000313" key="5">
    <source>
        <dbReference type="WBParaSite" id="jg5373"/>
    </source>
</evidence>
<evidence type="ECO:0000259" key="2">
    <source>
        <dbReference type="Pfam" id="PF17921"/>
    </source>
</evidence>
<feature type="region of interest" description="Disordered" evidence="1">
    <location>
        <begin position="1463"/>
        <end position="1489"/>
    </location>
</feature>
<sequence length="1489" mass="169089">MLGCSYDQLVDNELWFRGPSWLRIPKAEWAVPECFYCPATNVEQIEEEVLPEVTTNASERRPAPLIQVEKWSKWQKAKKTAAFVLRFLKKKVLSKSNPENKFLKEVKTSPTSTWLNATELKLAEKYLLRQMQKSHPLSARVMQELNVFEDKQGLLRLNSRLNNSELDSEAKQPIYLPKDSPEAALITQEVHEQNHHAAVNTTTAMLRQRFWMPQGKRAVASILRKSCVSCFRLRVQPYSLPPAPDLPANRVTACRPFLNVGVDYFGPLRVKVEADPESKKKQEPKKVWVSLYTCLVTRAIHLEVAKDCSAEMFLHTFRRFIARRGTPESMTSDNGTNFVAAAATVSKVWPTKASKQGEAEKVARRQLRETYASREVQAFAANHANTCLPLCGEDDDEWRPRQTTKDKLEDMLKKAAGKLDKFWTEFSEIYLTELRETHRRTKSEVASVTPIEGEVVLVFENDTPRSQWRTGRITHLVRSADGKIRSAMLKMGKDLKEWRRAINHLYPLEIRDSHKKASETKLVENNELLICNLVMETDELVIDYDEFAELAQEEHAEDEKNASSIESEPAARQVLPPIPLHSKPRTRDPFTNKLKSQVVVPSQSRLLQIGGKHQPRSSRDCSQASERKPYLGTAEVRKSDRGQQDPTLSTGRMVIRDNTSTGWEWAKPCDQTGKHSKCKPVTLWHVLSTIRPIRKRQTVGCIERLLAPTILHVVVTRWALRQQNLELAVQMAQEAIKLPAMRLAVLVEDYAPRLRNVKQNPMHRSPKRMSHTPVQTRLTPPPARHKETQEQFVSLAIRLGLSLTKMRCRQHYPIASLVNTKVVIIGTRVDRQRLDTFRWRVKKDLEQIFELIRWLQKYKEVQVALVVPPFVPAKQETWKEVKYGFSSLSNQGKLTVVIPKCASSRAFSEFIDDAGNPTEVAFQDIDQTLAQNSLKIEKKLAINQNHPGEEQPSTSQATSRLSNKGLTISYYTMGLIMWLALMTMLHSAVASGPMICRHRGLSSSVLTIPKTDSLCEEAQRKATSCHIIESTVAYYTNLLNDNFLDYTNASLAISPEECKIMAESNQCSHGELEGDRALKQTDNQLNIEFPGPVMGIWHTYGEPGVFSALGNCSNCPYTSGSCQLSEGGVLVWEEPPVEESCPFLEIGRKNGTVTNGIWTDDGSLRARMALDRKDHEQFKWRSKYSKRGGEGAGNYRDKRAIVTSEQLSSQLSAGQVTSYNRLLRVVKVVCHNQKLTSRGDPTILLESGWETISYKPVPYQLITFRSSPLGVCYKFPPIHVQVEGEMLEAYLDTSKEIITRGSRELPCEVAKHQVVQMSDKLVEIDQSTGKTREVPEWRQKVVTPVRGEVYLPVLQPTIFKNLALLNISDIIPSHQLDEVLQEMRAIKKVRLTKLIKPNSDYGRFPRTCFFNDFGLWQRQPQVLDLYLLVLRALKTVLVGCLRRVTIGIRAMCSKQISPAAKVRRTEKEVEGQITKGQDESEPTATEATH</sequence>
<dbReference type="Pfam" id="PF18701">
    <property type="entry name" value="DUF5641"/>
    <property type="match status" value="1"/>
</dbReference>
<dbReference type="Gene3D" id="3.30.420.10">
    <property type="entry name" value="Ribonuclease H-like superfamily/Ribonuclease H"/>
    <property type="match status" value="1"/>
</dbReference>
<dbReference type="GO" id="GO:0003676">
    <property type="term" value="F:nucleic acid binding"/>
    <property type="evidence" value="ECO:0007669"/>
    <property type="project" value="InterPro"/>
</dbReference>
<name>A0A915EFM8_9BILA</name>
<feature type="domain" description="DUF5641" evidence="3">
    <location>
        <begin position="419"/>
        <end position="508"/>
    </location>
</feature>
<feature type="domain" description="Integrase zinc-binding" evidence="2">
    <location>
        <begin position="184"/>
        <end position="232"/>
    </location>
</feature>